<dbReference type="GO" id="GO:0004035">
    <property type="term" value="F:alkaline phosphatase activity"/>
    <property type="evidence" value="ECO:0007669"/>
    <property type="project" value="UniProtKB-EC"/>
</dbReference>
<reference evidence="8 9" key="1">
    <citation type="submission" date="2018-07" db="EMBL/GenBank/DDBJ databases">
        <title>Arthrobacter sp. nov., isolated from raw cow's milk with high bacterial count.</title>
        <authorList>
            <person name="Hahne J."/>
            <person name="Isele D."/>
            <person name="Lipski A."/>
        </authorList>
    </citation>
    <scope>NUCLEOTIDE SEQUENCE [LARGE SCALE GENOMIC DNA]</scope>
    <source>
        <strain evidence="8 9">JZ R-35</strain>
    </source>
</reference>
<keyword evidence="9" id="KW-1185">Reference proteome</keyword>
<dbReference type="EC" id="3.1.3.1" evidence="8"/>
<evidence type="ECO:0000313" key="9">
    <source>
        <dbReference type="Proteomes" id="UP000265419"/>
    </source>
</evidence>
<dbReference type="AlphaFoldDB" id="A0A399J9U7"/>
<keyword evidence="4" id="KW-1015">Disulfide bond</keyword>
<feature type="chain" id="PRO_5038622153" evidence="7">
    <location>
        <begin position="28"/>
        <end position="491"/>
    </location>
</feature>
<feature type="compositionally biased region" description="Polar residues" evidence="6">
    <location>
        <begin position="41"/>
        <end position="51"/>
    </location>
</feature>
<feature type="signal peptide" evidence="7">
    <location>
        <begin position="1"/>
        <end position="27"/>
    </location>
</feature>
<feature type="disulfide bond" evidence="4">
    <location>
        <begin position="202"/>
        <end position="212"/>
    </location>
</feature>
<feature type="active site" description="Phosphoserine intermediate" evidence="2">
    <location>
        <position position="136"/>
    </location>
</feature>
<comment type="caution">
    <text evidence="8">The sequence shown here is derived from an EMBL/GenBank/DDBJ whole genome shotgun (WGS) entry which is preliminary data.</text>
</comment>
<feature type="binding site" evidence="3">
    <location>
        <position position="85"/>
    </location>
    <ligand>
        <name>Zn(2+)</name>
        <dbReference type="ChEBI" id="CHEBI:29105"/>
        <label>2</label>
    </ligand>
</feature>
<keyword evidence="3" id="KW-0479">Metal-binding</keyword>
<comment type="cofactor">
    <cofactor evidence="3">
        <name>Zn(2+)</name>
        <dbReference type="ChEBI" id="CHEBI:29105"/>
    </cofactor>
    <text evidence="3">Binds 2 Zn(2+) ions.</text>
</comment>
<evidence type="ECO:0000256" key="3">
    <source>
        <dbReference type="PIRSR" id="PIRSR601952-2"/>
    </source>
</evidence>
<dbReference type="GO" id="GO:0046872">
    <property type="term" value="F:metal ion binding"/>
    <property type="evidence" value="ECO:0007669"/>
    <property type="project" value="UniProtKB-KW"/>
</dbReference>
<protein>
    <submittedName>
        <fullName evidence="8">Alkaline phosphatase</fullName>
        <ecNumber evidence="8">3.1.3.1</ecNumber>
    </submittedName>
</protein>
<gene>
    <name evidence="8" type="ORF">DWB68_07895</name>
</gene>
<keyword evidence="3" id="KW-0862">Zinc</keyword>
<feature type="binding site" evidence="3">
    <location>
        <position position="85"/>
    </location>
    <ligand>
        <name>Mg(2+)</name>
        <dbReference type="ChEBI" id="CHEBI:18420"/>
    </ligand>
</feature>
<dbReference type="PRINTS" id="PR00113">
    <property type="entry name" value="ALKPHPHTASE"/>
</dbReference>
<dbReference type="InterPro" id="IPR017850">
    <property type="entry name" value="Alkaline_phosphatase_core_sf"/>
</dbReference>
<dbReference type="SUPFAM" id="SSF53649">
    <property type="entry name" value="Alkaline phosphatase-like"/>
    <property type="match status" value="1"/>
</dbReference>
<feature type="binding site" evidence="3">
    <location>
        <position position="362"/>
    </location>
    <ligand>
        <name>Zn(2+)</name>
        <dbReference type="ChEBI" id="CHEBI:29105"/>
        <label>2</label>
    </ligand>
</feature>
<sequence length="491" mass="50932">MNKTLSRTLTVAAVVAALAGGAAAATAATGQPTAAPLPATKNVQPTTSDITQHGGAARNDGDRSKELRKAIDGSSAMNVILIIGDGMGDSEITVARNYQYGAAGRFPGLDALPLTGQYTTYALDKATGKPDYVTDSAASGSGWATGTKTYNNAISVDIKGKAQKTLLELAKEKGLRTGNVSSAELQDATPAVQASHVTARSCYGPVETTAKCPTNALENGGRGSITEQLIATRADVTLGGGAKSFAQTATAGKYKGKTLLEQATAEGYQVVTDRSQLNRVSKANQSKPVLGLFSQGNMPVDWQGPKATRTGGKEPAVRCADNPALTSKTPRLEDMTSKAISLLNKKNNEKGFFLQVESASIDKEDHAANPCGQIGETVQIDEAIQVALEFAKKDKNTLVVVTADHAHSSQIVYPGETTLGLTRTLTTNEGAPLTVAYGTSDEGGSQMHTGSQVRIAGYGPQAANVVGLSDQTDLFFTVQRALGLGAGGELR</sequence>
<evidence type="ECO:0000256" key="1">
    <source>
        <dbReference type="ARBA" id="ARBA00022553"/>
    </source>
</evidence>
<proteinExistence type="inferred from homology"/>
<dbReference type="EMBL" id="QQXK01000013">
    <property type="protein sequence ID" value="RII42308.1"/>
    <property type="molecule type" value="Genomic_DNA"/>
</dbReference>
<feature type="binding site" evidence="3">
    <location>
        <position position="448"/>
    </location>
    <ligand>
        <name>Zn(2+)</name>
        <dbReference type="ChEBI" id="CHEBI:29105"/>
        <label>2</label>
    </ligand>
</feature>
<evidence type="ECO:0000256" key="4">
    <source>
        <dbReference type="PIRSR" id="PIRSR601952-3"/>
    </source>
</evidence>
<dbReference type="Gene3D" id="3.40.720.10">
    <property type="entry name" value="Alkaline Phosphatase, subunit A"/>
    <property type="match status" value="1"/>
</dbReference>
<feature type="binding site" evidence="3">
    <location>
        <position position="405"/>
    </location>
    <ligand>
        <name>Zn(2+)</name>
        <dbReference type="ChEBI" id="CHEBI:29105"/>
        <label>2</label>
    </ligand>
</feature>
<feature type="binding site" evidence="3">
    <location>
        <position position="187"/>
    </location>
    <ligand>
        <name>Mg(2+)</name>
        <dbReference type="ChEBI" id="CHEBI:18420"/>
    </ligand>
</feature>
<dbReference type="Pfam" id="PF00245">
    <property type="entry name" value="Alk_phosphatase"/>
    <property type="match status" value="1"/>
</dbReference>
<feature type="region of interest" description="Disordered" evidence="6">
    <location>
        <begin position="35"/>
        <end position="65"/>
    </location>
</feature>
<dbReference type="PANTHER" id="PTHR11596">
    <property type="entry name" value="ALKALINE PHOSPHATASE"/>
    <property type="match status" value="1"/>
</dbReference>
<keyword evidence="1" id="KW-0597">Phosphoprotein</keyword>
<evidence type="ECO:0000256" key="2">
    <source>
        <dbReference type="PIRSR" id="PIRSR601952-1"/>
    </source>
</evidence>
<dbReference type="NCBIfam" id="NF007810">
    <property type="entry name" value="PRK10518.1"/>
    <property type="match status" value="1"/>
</dbReference>
<feature type="binding site" evidence="3">
    <location>
        <position position="366"/>
    </location>
    <ligand>
        <name>Zn(2+)</name>
        <dbReference type="ChEBI" id="CHEBI:29105"/>
        <label>2</label>
    </ligand>
</feature>
<feature type="binding site" evidence="3">
    <location>
        <position position="404"/>
    </location>
    <ligand>
        <name>Zn(2+)</name>
        <dbReference type="ChEBI" id="CHEBI:29105"/>
        <label>2</label>
    </ligand>
</feature>
<dbReference type="InterPro" id="IPR001952">
    <property type="entry name" value="Alkaline_phosphatase"/>
</dbReference>
<evidence type="ECO:0000256" key="7">
    <source>
        <dbReference type="SAM" id="SignalP"/>
    </source>
</evidence>
<keyword evidence="8" id="KW-0378">Hydrolase</keyword>
<name>A0A399J9U7_9MICC</name>
<dbReference type="SMART" id="SM00098">
    <property type="entry name" value="alkPPc"/>
    <property type="match status" value="1"/>
</dbReference>
<evidence type="ECO:0000313" key="8">
    <source>
        <dbReference type="EMBL" id="RII42308.1"/>
    </source>
</evidence>
<evidence type="ECO:0000256" key="6">
    <source>
        <dbReference type="SAM" id="MobiDB-lite"/>
    </source>
</evidence>
<keyword evidence="7" id="KW-0732">Signal</keyword>
<dbReference type="Proteomes" id="UP000265419">
    <property type="component" value="Unassembled WGS sequence"/>
</dbReference>
<evidence type="ECO:0000256" key="5">
    <source>
        <dbReference type="RuleBase" id="RU003946"/>
    </source>
</evidence>
<feature type="binding site" evidence="3">
    <location>
        <position position="357"/>
    </location>
    <ligand>
        <name>Mg(2+)</name>
        <dbReference type="ChEBI" id="CHEBI:18420"/>
    </ligand>
</feature>
<keyword evidence="3" id="KW-0460">Magnesium</keyword>
<comment type="cofactor">
    <cofactor evidence="3">
        <name>Mg(2+)</name>
        <dbReference type="ChEBI" id="CHEBI:18420"/>
    </cofactor>
    <text evidence="3">Binds 1 Mg(2+) ion.</text>
</comment>
<comment type="similarity">
    <text evidence="5">Belongs to the alkaline phosphatase family.</text>
</comment>
<organism evidence="8 9">
    <name type="scientific">Galactobacter valiniphilus</name>
    <dbReference type="NCBI Taxonomy" id="2676122"/>
    <lineage>
        <taxon>Bacteria</taxon>
        <taxon>Bacillati</taxon>
        <taxon>Actinomycetota</taxon>
        <taxon>Actinomycetes</taxon>
        <taxon>Micrococcales</taxon>
        <taxon>Micrococcaceae</taxon>
        <taxon>Galactobacter</taxon>
    </lineage>
</organism>
<dbReference type="PANTHER" id="PTHR11596:SF5">
    <property type="entry name" value="ALKALINE PHOSPHATASE"/>
    <property type="match status" value="1"/>
</dbReference>
<dbReference type="CDD" id="cd16012">
    <property type="entry name" value="ALP"/>
    <property type="match status" value="1"/>
</dbReference>
<accession>A0A399J9U7</accession>
<dbReference type="RefSeq" id="WP_119424600.1">
    <property type="nucleotide sequence ID" value="NZ_QQXK01000013.1"/>
</dbReference>
<feature type="disulfide bond" evidence="4">
    <location>
        <begin position="319"/>
        <end position="371"/>
    </location>
</feature>
<feature type="binding site" evidence="3">
    <location>
        <position position="189"/>
    </location>
    <ligand>
        <name>Mg(2+)</name>
        <dbReference type="ChEBI" id="CHEBI:18420"/>
    </ligand>
</feature>